<name>A0A4P1QGC0_9BACT</name>
<feature type="transmembrane region" description="Helical" evidence="1">
    <location>
        <begin position="64"/>
        <end position="87"/>
    </location>
</feature>
<feature type="transmembrane region" description="Helical" evidence="1">
    <location>
        <begin position="6"/>
        <end position="29"/>
    </location>
</feature>
<keyword evidence="1" id="KW-1133">Transmembrane helix</keyword>
<organism evidence="2 3">
    <name type="scientific">Metamycoplasma hyosynoviae</name>
    <dbReference type="NCBI Taxonomy" id="29559"/>
    <lineage>
        <taxon>Bacteria</taxon>
        <taxon>Bacillati</taxon>
        <taxon>Mycoplasmatota</taxon>
        <taxon>Mycoplasmoidales</taxon>
        <taxon>Metamycoplasmataceae</taxon>
        <taxon>Metamycoplasma</taxon>
    </lineage>
</organism>
<protein>
    <submittedName>
        <fullName evidence="2">Uncharacterized protein</fullName>
    </submittedName>
</protein>
<evidence type="ECO:0000313" key="3">
    <source>
        <dbReference type="Proteomes" id="UP000264882"/>
    </source>
</evidence>
<dbReference type="AlphaFoldDB" id="A0A4P1QGC0"/>
<dbReference type="EMBL" id="CP008748">
    <property type="protein sequence ID" value="ASI53864.1"/>
    <property type="molecule type" value="Genomic_DNA"/>
</dbReference>
<dbReference type="KEGG" id="mhyv:MHSN_01445"/>
<gene>
    <name evidence="2" type="ORF">MHSN_01445</name>
</gene>
<feature type="transmembrane region" description="Helical" evidence="1">
    <location>
        <begin position="93"/>
        <end position="118"/>
    </location>
</feature>
<dbReference type="Proteomes" id="UP000264882">
    <property type="component" value="Chromosome"/>
</dbReference>
<keyword evidence="1" id="KW-0472">Membrane</keyword>
<keyword evidence="1" id="KW-0812">Transmembrane</keyword>
<reference evidence="2 3" key="1">
    <citation type="submission" date="2014-06" db="EMBL/GenBank/DDBJ databases">
        <title>The Whole Genome Sequence of Mycoplasma hyosynoviae strain ATCC 27095.</title>
        <authorList>
            <person name="Calcutt M.J."/>
            <person name="Foecking M.F."/>
        </authorList>
    </citation>
    <scope>NUCLEOTIDE SEQUENCE [LARGE SCALE GENOMIC DNA]</scope>
    <source>
        <strain evidence="2 3">M60</strain>
    </source>
</reference>
<evidence type="ECO:0000256" key="1">
    <source>
        <dbReference type="SAM" id="Phobius"/>
    </source>
</evidence>
<sequence length="238" mass="28146">MYINNIFFILYSISIIFTILWTLVFKYFILNKIMLFRIEANEYLRENRLFMPQNFLKKQFYKTAGWYAIWSIPIILFHKALALWGLLGQSSSLLVNILSITNILAMPITVFTNYRFLLIKNHFDFSRKVIPVVHLNTTPFFASANDTNIEEASKFNLMLNDDVVIKFKNNYTEKSYTMQKISKICSKNGKLVANKLNEFLYKVPFQVFVNEKKLDAIQLSLLRNYLFMKLNNSIPYFD</sequence>
<keyword evidence="3" id="KW-1185">Reference proteome</keyword>
<dbReference type="RefSeq" id="WP_119863795.1">
    <property type="nucleotide sequence ID" value="NZ_CP008748.1"/>
</dbReference>
<accession>A0A4P1QGC0</accession>
<evidence type="ECO:0000313" key="2">
    <source>
        <dbReference type="EMBL" id="ASI53864.1"/>
    </source>
</evidence>
<proteinExistence type="predicted"/>